<dbReference type="PANTHER" id="PTHR31679:SF2">
    <property type="entry name" value="PEROXISOMAL MEMBRANE PROTEIN PEX30-RELATED"/>
    <property type="match status" value="1"/>
</dbReference>
<dbReference type="GO" id="GO:0005778">
    <property type="term" value="C:peroxisomal membrane"/>
    <property type="evidence" value="ECO:0007669"/>
    <property type="project" value="UniProtKB-ARBA"/>
</dbReference>
<dbReference type="InterPro" id="IPR010482">
    <property type="entry name" value="TECPR1-like_DysF"/>
</dbReference>
<gene>
    <name evidence="7" type="ORF">DEBR0S1_23706G</name>
</gene>
<organism evidence="7 8">
    <name type="scientific">Dekkera bruxellensis</name>
    <name type="common">Brettanomyces custersii</name>
    <dbReference type="NCBI Taxonomy" id="5007"/>
    <lineage>
        <taxon>Eukaryota</taxon>
        <taxon>Fungi</taxon>
        <taxon>Dikarya</taxon>
        <taxon>Ascomycota</taxon>
        <taxon>Saccharomycotina</taxon>
        <taxon>Pichiomycetes</taxon>
        <taxon>Pichiales</taxon>
        <taxon>Pichiaceae</taxon>
        <taxon>Brettanomyces</taxon>
    </lineage>
</organism>
<reference evidence="7 8" key="1">
    <citation type="submission" date="2019-07" db="EMBL/GenBank/DDBJ databases">
        <authorList>
            <person name="Friedrich A."/>
            <person name="Schacherer J."/>
        </authorList>
    </citation>
    <scope>NUCLEOTIDE SEQUENCE [LARGE SCALE GENOMIC DNA]</scope>
</reference>
<keyword evidence="8" id="KW-1185">Reference proteome</keyword>
<evidence type="ECO:0000256" key="5">
    <source>
        <dbReference type="SAM" id="Phobius"/>
    </source>
</evidence>
<comment type="subcellular location">
    <subcellularLocation>
        <location evidence="1">Endomembrane system</location>
        <topology evidence="1">Multi-pass membrane protein</topology>
    </subcellularLocation>
</comment>
<accession>A0A7D9H0E4</accession>
<evidence type="ECO:0000256" key="1">
    <source>
        <dbReference type="ARBA" id="ARBA00004127"/>
    </source>
</evidence>
<keyword evidence="4 5" id="KW-0472">Membrane</keyword>
<dbReference type="GO" id="GO:0007031">
    <property type="term" value="P:peroxisome organization"/>
    <property type="evidence" value="ECO:0007669"/>
    <property type="project" value="TreeGrafter"/>
</dbReference>
<feature type="transmembrane region" description="Helical" evidence="5">
    <location>
        <begin position="86"/>
        <end position="103"/>
    </location>
</feature>
<evidence type="ECO:0000313" key="8">
    <source>
        <dbReference type="Proteomes" id="UP000478008"/>
    </source>
</evidence>
<dbReference type="Proteomes" id="UP000478008">
    <property type="component" value="Unassembled WGS sequence"/>
</dbReference>
<feature type="transmembrane region" description="Helical" evidence="5">
    <location>
        <begin position="63"/>
        <end position="80"/>
    </location>
</feature>
<dbReference type="AlphaFoldDB" id="A0A7D9H0E4"/>
<protein>
    <submittedName>
        <fullName evidence="7">DEBR0S1_23706g1_1</fullName>
    </submittedName>
</protein>
<feature type="domain" description="Peroxin/Ferlin" evidence="6">
    <location>
        <begin position="235"/>
        <end position="307"/>
    </location>
</feature>
<keyword evidence="3 5" id="KW-1133">Transmembrane helix</keyword>
<dbReference type="EMBL" id="CABFWN010000001">
    <property type="protein sequence ID" value="VUG16709.1"/>
    <property type="molecule type" value="Genomic_DNA"/>
</dbReference>
<evidence type="ECO:0000256" key="4">
    <source>
        <dbReference type="ARBA" id="ARBA00023136"/>
    </source>
</evidence>
<evidence type="ECO:0000256" key="3">
    <source>
        <dbReference type="ARBA" id="ARBA00022989"/>
    </source>
</evidence>
<dbReference type="InterPro" id="IPR006614">
    <property type="entry name" value="Peroxin/Ferlin"/>
</dbReference>
<dbReference type="GO" id="GO:0012505">
    <property type="term" value="C:endomembrane system"/>
    <property type="evidence" value="ECO:0007669"/>
    <property type="project" value="UniProtKB-SubCell"/>
</dbReference>
<feature type="transmembrane region" description="Helical" evidence="5">
    <location>
        <begin position="174"/>
        <end position="193"/>
    </location>
</feature>
<dbReference type="PANTHER" id="PTHR31679">
    <property type="entry name" value="PEROXISOMAL MEMBRANE PROTEIN PEX30-RELATED"/>
    <property type="match status" value="1"/>
</dbReference>
<proteinExistence type="predicted"/>
<evidence type="ECO:0000259" key="6">
    <source>
        <dbReference type="SMART" id="SM00693"/>
    </source>
</evidence>
<dbReference type="Pfam" id="PF06398">
    <property type="entry name" value="Pex24p"/>
    <property type="match status" value="1"/>
</dbReference>
<sequence>MDEKFVKARFLPEATTLNQRRRDKTLLIEDTPPKISLALSKAYPAILLLNRLLSIISWTDEDPYYTICLITFCGIIIIYWEFFSHFVLSIILCFVACSLVWLTKTSVQSLGETSESPTLEEIIDSLRNLNTRISFLSSGLRLSKSQISRLEVLGILLIPLQCFLVRSILGIRHFALLIMFFSLTFYSTWAVTFRKLIWRNVAVQKIVNLIMGPSITTAAAKTIPSESKIDISKGSNIVTFEIYEHQRRWVGIGWSNRLLPFERTHLTNEYLEECCLSLNNFTFPKLTKQQKLQGCRWKWMEEKWKIDEEYCKHHDSEGWVYYDNKWENGVYRDTVSSFTRTRKLYRRALVVHKS</sequence>
<evidence type="ECO:0000256" key="2">
    <source>
        <dbReference type="ARBA" id="ARBA00022692"/>
    </source>
</evidence>
<dbReference type="SMART" id="SM00693">
    <property type="entry name" value="DysFN"/>
    <property type="match status" value="1"/>
</dbReference>
<keyword evidence="2 5" id="KW-0812">Transmembrane</keyword>
<dbReference type="InterPro" id="IPR052646">
    <property type="entry name" value="Peroxisomal_PEX28-32"/>
</dbReference>
<evidence type="ECO:0000313" key="7">
    <source>
        <dbReference type="EMBL" id="VUG16709.1"/>
    </source>
</evidence>
<name>A0A7D9H0E4_DEKBR</name>